<evidence type="ECO:0000259" key="1">
    <source>
        <dbReference type="Pfam" id="PF01323"/>
    </source>
</evidence>
<sequence>MSETTTVPVDFTLDLTCVHSYLGFTRFERAAATLRERGVVVAVRFHPFQVSPDAPVEGEPLRAVHERFFGSRWKVAEATGSMAEVGARDGLEFDFDRAVHANTFRAHRLVAAASAQGAGEAAVERLFRAYLTDGINIGDPGALAGIAAEIGVTPPEGGDDDLRAALRRVRAQGVHAVPQVRVAGGRAMVGAQTEQTYTEALEQQVAASR</sequence>
<dbReference type="Proteomes" id="UP000671828">
    <property type="component" value="Chromosome"/>
</dbReference>
<gene>
    <name evidence="3" type="ORF">J7S33_28015</name>
    <name evidence="2" type="ORF">JOE68_005393</name>
</gene>
<dbReference type="InterPro" id="IPR001853">
    <property type="entry name" value="DSBA-like_thioredoxin_dom"/>
</dbReference>
<name>A0A8T8HW60_9PSEU</name>
<dbReference type="EMBL" id="CP072788">
    <property type="protein sequence ID" value="QTR02825.1"/>
    <property type="molecule type" value="Genomic_DNA"/>
</dbReference>
<proteinExistence type="predicted"/>
<dbReference type="PANTHER" id="PTHR13887">
    <property type="entry name" value="GLUTATHIONE S-TRANSFERASE KAPPA"/>
    <property type="match status" value="1"/>
</dbReference>
<dbReference type="EMBL" id="JAFBCL010000001">
    <property type="protein sequence ID" value="MBM7814528.1"/>
    <property type="molecule type" value="Genomic_DNA"/>
</dbReference>
<dbReference type="GO" id="GO:0016491">
    <property type="term" value="F:oxidoreductase activity"/>
    <property type="evidence" value="ECO:0007669"/>
    <property type="project" value="InterPro"/>
</dbReference>
<dbReference type="AlphaFoldDB" id="A0A8T8HW60"/>
<dbReference type="CDD" id="cd03024">
    <property type="entry name" value="DsbA_FrnE"/>
    <property type="match status" value="1"/>
</dbReference>
<feature type="domain" description="DSBA-like thioredoxin" evidence="1">
    <location>
        <begin position="9"/>
        <end position="201"/>
    </location>
</feature>
<dbReference type="GO" id="GO:0016853">
    <property type="term" value="F:isomerase activity"/>
    <property type="evidence" value="ECO:0007669"/>
    <property type="project" value="UniProtKB-KW"/>
</dbReference>
<protein>
    <submittedName>
        <fullName evidence="2">DsbA family dithiol-disulfide isomerase</fullName>
    </submittedName>
    <submittedName>
        <fullName evidence="3">DsbA family oxidoreductase</fullName>
    </submittedName>
</protein>
<dbReference type="Proteomes" id="UP001195724">
    <property type="component" value="Unassembled WGS sequence"/>
</dbReference>
<dbReference type="PANTHER" id="PTHR13887:SF41">
    <property type="entry name" value="THIOREDOXIN SUPERFAMILY PROTEIN"/>
    <property type="match status" value="1"/>
</dbReference>
<accession>A0A8T8HW60</accession>
<dbReference type="SUPFAM" id="SSF52833">
    <property type="entry name" value="Thioredoxin-like"/>
    <property type="match status" value="1"/>
</dbReference>
<dbReference type="InterPro" id="IPR036249">
    <property type="entry name" value="Thioredoxin-like_sf"/>
</dbReference>
<keyword evidence="2" id="KW-0413">Isomerase</keyword>
<reference evidence="2 5" key="1">
    <citation type="submission" date="2021-01" db="EMBL/GenBank/DDBJ databases">
        <title>Sequencing the genomes of 1000 actinobacteria strains.</title>
        <authorList>
            <person name="Klenk H.-P."/>
        </authorList>
    </citation>
    <scope>NUCLEOTIDE SEQUENCE [LARGE SCALE GENOMIC DNA]</scope>
    <source>
        <strain evidence="2 5">DSM 44581</strain>
    </source>
</reference>
<evidence type="ECO:0000313" key="5">
    <source>
        <dbReference type="Proteomes" id="UP001195724"/>
    </source>
</evidence>
<organism evidence="3 4">
    <name type="scientific">Saccharothrix algeriensis</name>
    <dbReference type="NCBI Taxonomy" id="173560"/>
    <lineage>
        <taxon>Bacteria</taxon>
        <taxon>Bacillati</taxon>
        <taxon>Actinomycetota</taxon>
        <taxon>Actinomycetes</taxon>
        <taxon>Pseudonocardiales</taxon>
        <taxon>Pseudonocardiaceae</taxon>
        <taxon>Saccharothrix</taxon>
    </lineage>
</organism>
<evidence type="ECO:0000313" key="4">
    <source>
        <dbReference type="Proteomes" id="UP000671828"/>
    </source>
</evidence>
<dbReference type="Pfam" id="PF01323">
    <property type="entry name" value="DSBA"/>
    <property type="match status" value="1"/>
</dbReference>
<evidence type="ECO:0000313" key="2">
    <source>
        <dbReference type="EMBL" id="MBM7814528.1"/>
    </source>
</evidence>
<keyword evidence="5" id="KW-1185">Reference proteome</keyword>
<dbReference type="RefSeq" id="WP_204845151.1">
    <property type="nucleotide sequence ID" value="NZ_JAFBCL010000001.1"/>
</dbReference>
<dbReference type="Gene3D" id="3.40.30.10">
    <property type="entry name" value="Glutaredoxin"/>
    <property type="match status" value="1"/>
</dbReference>
<evidence type="ECO:0000313" key="3">
    <source>
        <dbReference type="EMBL" id="QTR02825.1"/>
    </source>
</evidence>
<reference evidence="3" key="2">
    <citation type="submission" date="2021-04" db="EMBL/GenBank/DDBJ databases">
        <title>Saccharothrix algeriensis WGS.</title>
        <authorList>
            <person name="Stuskova K."/>
            <person name="Hakalova E."/>
            <person name="Tebbal A.B."/>
            <person name="Eichmeier A."/>
        </authorList>
    </citation>
    <scope>NUCLEOTIDE SEQUENCE</scope>
    <source>
        <strain evidence="3">NRRL B-24137</strain>
    </source>
</reference>